<dbReference type="Proteomes" id="UP000603457">
    <property type="component" value="Unassembled WGS sequence"/>
</dbReference>
<gene>
    <name evidence="1" type="ORF">H6G74_00890</name>
</gene>
<dbReference type="RefSeq" id="WP_190965868.1">
    <property type="nucleotide sequence ID" value="NZ_JACJTB010000001.1"/>
</dbReference>
<name>A0ABR8FNB2_9NOSO</name>
<keyword evidence="2" id="KW-1185">Reference proteome</keyword>
<protein>
    <submittedName>
        <fullName evidence="1">Uncharacterized protein</fullName>
    </submittedName>
</protein>
<evidence type="ECO:0000313" key="2">
    <source>
        <dbReference type="Proteomes" id="UP000603457"/>
    </source>
</evidence>
<evidence type="ECO:0000313" key="1">
    <source>
        <dbReference type="EMBL" id="MBD2592882.1"/>
    </source>
</evidence>
<proteinExistence type="predicted"/>
<sequence length="113" mass="12468">MASWEIRVDIPYSYNGSPTIPYSYYPVGCFRGGYDYYLNGGDFILTHADGETRLGGGWLGGYAIQSFNVVNLAPCCPEGWMRCKNANGTYCCLPCDEIKNSIASITANLRNVK</sequence>
<dbReference type="EMBL" id="JACJTB010000001">
    <property type="protein sequence ID" value="MBD2592882.1"/>
    <property type="molecule type" value="Genomic_DNA"/>
</dbReference>
<organism evidence="1 2">
    <name type="scientific">Nostoc spongiaeforme FACHB-130</name>
    <dbReference type="NCBI Taxonomy" id="1357510"/>
    <lineage>
        <taxon>Bacteria</taxon>
        <taxon>Bacillati</taxon>
        <taxon>Cyanobacteriota</taxon>
        <taxon>Cyanophyceae</taxon>
        <taxon>Nostocales</taxon>
        <taxon>Nostocaceae</taxon>
        <taxon>Nostoc</taxon>
    </lineage>
</organism>
<accession>A0ABR8FNB2</accession>
<comment type="caution">
    <text evidence="1">The sequence shown here is derived from an EMBL/GenBank/DDBJ whole genome shotgun (WGS) entry which is preliminary data.</text>
</comment>
<reference evidence="1 2" key="1">
    <citation type="journal article" date="2020" name="ISME J.">
        <title>Comparative genomics reveals insights into cyanobacterial evolution and habitat adaptation.</title>
        <authorList>
            <person name="Chen M.Y."/>
            <person name="Teng W.K."/>
            <person name="Zhao L."/>
            <person name="Hu C.X."/>
            <person name="Zhou Y.K."/>
            <person name="Han B.P."/>
            <person name="Song L.R."/>
            <person name="Shu W.S."/>
        </authorList>
    </citation>
    <scope>NUCLEOTIDE SEQUENCE [LARGE SCALE GENOMIC DNA]</scope>
    <source>
        <strain evidence="1 2">FACHB-130</strain>
    </source>
</reference>